<feature type="transmembrane region" description="Helical" evidence="1">
    <location>
        <begin position="7"/>
        <end position="24"/>
    </location>
</feature>
<sequence>MKIETFILFNFITGFISDIILNDLSKNVDFLSSLKVYFENKSIIQGGVYAGLTIVAALGVLIPISKSVLGYYMPKNINELIKYIVIAYIIGYIFDYLIYKFDIFDNLDEYYEEVGIGHWGAIAFIFSILISLAMQKYILPLL</sequence>
<accession>A0A5J6VK90</accession>
<reference evidence="2" key="1">
    <citation type="journal article" date="2019" name="Philos. Trans. R. Soc. Lond., B, Biol. Sci.">
        <title>Targeted metagenomic recovery of four divergent viruses reveals shared and distinctive characteristics of giant viruses of marine eukaryotes.</title>
        <authorList>
            <person name="Needham D.M."/>
            <person name="Poirier C."/>
            <person name="Hehenberger E."/>
            <person name="Jimenez V."/>
            <person name="Swalwell J.E."/>
            <person name="Santoro A.E."/>
            <person name="Worden A.Z."/>
        </authorList>
    </citation>
    <scope>NUCLEOTIDE SEQUENCE</scope>
    <source>
        <strain evidence="2">MPacV-611</strain>
    </source>
</reference>
<keyword evidence="1" id="KW-0472">Membrane</keyword>
<keyword evidence="1" id="KW-0812">Transmembrane</keyword>
<organism evidence="2">
    <name type="scientific">Megaviridae environmental sample</name>
    <dbReference type="NCBI Taxonomy" id="1737588"/>
    <lineage>
        <taxon>Viruses</taxon>
        <taxon>Varidnaviria</taxon>
        <taxon>Bamfordvirae</taxon>
        <taxon>Nucleocytoviricota</taxon>
        <taxon>Megaviricetes</taxon>
        <taxon>Imitervirales</taxon>
        <taxon>Mimiviridae</taxon>
        <taxon>environmental samples</taxon>
    </lineage>
</organism>
<proteinExistence type="predicted"/>
<name>A0A5J6VK90_9VIRU</name>
<feature type="transmembrane region" description="Helical" evidence="1">
    <location>
        <begin position="80"/>
        <end position="99"/>
    </location>
</feature>
<dbReference type="EMBL" id="MN448286">
    <property type="protein sequence ID" value="QFG74360.1"/>
    <property type="molecule type" value="Genomic_DNA"/>
</dbReference>
<keyword evidence="1" id="KW-1133">Transmembrane helix</keyword>
<protein>
    <submittedName>
        <fullName evidence="2">Uncharacterized protein</fullName>
    </submittedName>
</protein>
<feature type="transmembrane region" description="Helical" evidence="1">
    <location>
        <begin position="44"/>
        <end position="68"/>
    </location>
</feature>
<evidence type="ECO:0000313" key="2">
    <source>
        <dbReference type="EMBL" id="QFG74360.1"/>
    </source>
</evidence>
<feature type="transmembrane region" description="Helical" evidence="1">
    <location>
        <begin position="119"/>
        <end position="139"/>
    </location>
</feature>
<evidence type="ECO:0000256" key="1">
    <source>
        <dbReference type="SAM" id="Phobius"/>
    </source>
</evidence>